<feature type="compositionally biased region" description="Low complexity" evidence="1">
    <location>
        <begin position="140"/>
        <end position="155"/>
    </location>
</feature>
<dbReference type="SUPFAM" id="SSF63829">
    <property type="entry name" value="Calcium-dependent phosphotriesterase"/>
    <property type="match status" value="1"/>
</dbReference>
<dbReference type="InterPro" id="IPR011042">
    <property type="entry name" value="6-blade_b-propeller_TolB-like"/>
</dbReference>
<dbReference type="EMBL" id="FOZS01000003">
    <property type="protein sequence ID" value="SFS93470.1"/>
    <property type="molecule type" value="Genomic_DNA"/>
</dbReference>
<keyword evidence="4" id="KW-1185">Reference proteome</keyword>
<evidence type="ECO:0000256" key="1">
    <source>
        <dbReference type="SAM" id="MobiDB-lite"/>
    </source>
</evidence>
<sequence>MPKVTKQTITDRGQLFNKLDQVREQKYTVDNEERLAGRAVRYDLSGESVDELSVPALKVSSVTFAGPEYDELYLTTALEGGDREVEDDGADALFRATVLETGSSEEPLSTTPTNSAGGRISLRRTLSRTVTPKCRRSRVSASRLTSTPSRSTSPRVLRCSTRHKPLSRS</sequence>
<dbReference type="Pfam" id="PF01614">
    <property type="entry name" value="IclR_C"/>
    <property type="match status" value="1"/>
</dbReference>
<evidence type="ECO:0000313" key="4">
    <source>
        <dbReference type="Proteomes" id="UP000199199"/>
    </source>
</evidence>
<gene>
    <name evidence="3" type="ORF">SAMN04488556_3496</name>
</gene>
<feature type="domain" description="IclR-ED" evidence="2">
    <location>
        <begin position="3"/>
        <end position="56"/>
    </location>
</feature>
<accession>A0A1I6TWD5</accession>
<feature type="compositionally biased region" description="Basic residues" evidence="1">
    <location>
        <begin position="160"/>
        <end position="169"/>
    </location>
</feature>
<feature type="region of interest" description="Disordered" evidence="1">
    <location>
        <begin position="99"/>
        <end position="118"/>
    </location>
</feature>
<dbReference type="Gene3D" id="2.120.10.30">
    <property type="entry name" value="TolB, C-terminal domain"/>
    <property type="match status" value="1"/>
</dbReference>
<feature type="compositionally biased region" description="Polar residues" evidence="1">
    <location>
        <begin position="100"/>
        <end position="116"/>
    </location>
</feature>
<name>A0A1I6TWD5_9EURY</name>
<dbReference type="AlphaFoldDB" id="A0A1I6TWD5"/>
<evidence type="ECO:0000259" key="2">
    <source>
        <dbReference type="Pfam" id="PF01614"/>
    </source>
</evidence>
<feature type="region of interest" description="Disordered" evidence="1">
    <location>
        <begin position="131"/>
        <end position="169"/>
    </location>
</feature>
<proteinExistence type="predicted"/>
<dbReference type="InterPro" id="IPR014757">
    <property type="entry name" value="Tscrpt_reg_IclR_C"/>
</dbReference>
<dbReference type="Proteomes" id="UP000199199">
    <property type="component" value="Unassembled WGS sequence"/>
</dbReference>
<evidence type="ECO:0000313" key="3">
    <source>
        <dbReference type="EMBL" id="SFS93470.1"/>
    </source>
</evidence>
<protein>
    <submittedName>
        <fullName evidence="3">SMP-30/Gluconolaconase/LRE-like region-containing protein</fullName>
    </submittedName>
</protein>
<organism evidence="3 4">
    <name type="scientific">Halostagnicola kamekurae</name>
    <dbReference type="NCBI Taxonomy" id="619731"/>
    <lineage>
        <taxon>Archaea</taxon>
        <taxon>Methanobacteriati</taxon>
        <taxon>Methanobacteriota</taxon>
        <taxon>Stenosarchaea group</taxon>
        <taxon>Halobacteria</taxon>
        <taxon>Halobacteriales</taxon>
        <taxon>Natrialbaceae</taxon>
        <taxon>Halostagnicola</taxon>
    </lineage>
</organism>
<reference evidence="4" key="1">
    <citation type="submission" date="2016-10" db="EMBL/GenBank/DDBJ databases">
        <authorList>
            <person name="Varghese N."/>
            <person name="Submissions S."/>
        </authorList>
    </citation>
    <scope>NUCLEOTIDE SEQUENCE [LARGE SCALE GENOMIC DNA]</scope>
    <source>
        <strain evidence="4">DSM 22427</strain>
    </source>
</reference>